<feature type="transmembrane region" description="Helical" evidence="17">
    <location>
        <begin position="15"/>
        <end position="35"/>
    </location>
</feature>
<dbReference type="SUPFAM" id="SSF161084">
    <property type="entry name" value="MAPEG domain-like"/>
    <property type="match status" value="2"/>
</dbReference>
<dbReference type="PANTHER" id="PTHR10689:SF6">
    <property type="entry name" value="MICROSOMAL GLUTATHIONE S-TRANSFERASE 1"/>
    <property type="match status" value="1"/>
</dbReference>
<evidence type="ECO:0000256" key="8">
    <source>
        <dbReference type="ARBA" id="ARBA00022787"/>
    </source>
</evidence>
<name>A0A8S1CEK1_9INSE</name>
<evidence type="ECO:0000256" key="2">
    <source>
        <dbReference type="ARBA" id="ARBA00004294"/>
    </source>
</evidence>
<keyword evidence="12" id="KW-0496">Mitochondrion</keyword>
<evidence type="ECO:0000313" key="19">
    <source>
        <dbReference type="Proteomes" id="UP000494165"/>
    </source>
</evidence>
<evidence type="ECO:0000256" key="6">
    <source>
        <dbReference type="ARBA" id="ARBA00022679"/>
    </source>
</evidence>
<accession>A0A8S1CEK1</accession>
<sequence>MVSELSKDHPDNGLLALYAINAVTLIIKMFWVATLTSKTRISKKVYANTEDAKISKGKVVLNDPDVERVRRAHLNDLENIPSFLFVSFLYILTNPSYGLAFILFWGFTLARIAHTVVYAVRPKPQPARGISFGVGLAITFYMSVRVLRHFCEAMELTLEQAQRNSVYAYNAGLLAIKMFIVAFSTGFVREKKKVVINPEDAKILKVTDLSNEEHPAVARVKRAHLNDLENIPIFLIISLMWVNTAPDIGECHALMWLYTFVRYVHTAVYAYYPVPQPARGICFITGVLITLYMIIRNFIYYADFF</sequence>
<evidence type="ECO:0000256" key="5">
    <source>
        <dbReference type="ARBA" id="ARBA00012452"/>
    </source>
</evidence>
<evidence type="ECO:0000256" key="7">
    <source>
        <dbReference type="ARBA" id="ARBA00022692"/>
    </source>
</evidence>
<feature type="transmembrane region" description="Helical" evidence="17">
    <location>
        <begin position="127"/>
        <end position="147"/>
    </location>
</feature>
<comment type="subcellular location">
    <subcellularLocation>
        <location evidence="3">Endoplasmic reticulum membrane</location>
        <topology evidence="3">Multi-pass membrane protein</topology>
    </subcellularLocation>
    <subcellularLocation>
        <location evidence="2">Mitochondrion outer membrane</location>
    </subcellularLocation>
</comment>
<dbReference type="GO" id="GO:0004364">
    <property type="term" value="F:glutathione transferase activity"/>
    <property type="evidence" value="ECO:0007669"/>
    <property type="project" value="UniProtKB-EC"/>
</dbReference>
<evidence type="ECO:0000256" key="4">
    <source>
        <dbReference type="ARBA" id="ARBA00010459"/>
    </source>
</evidence>
<evidence type="ECO:0000256" key="3">
    <source>
        <dbReference type="ARBA" id="ARBA00004477"/>
    </source>
</evidence>
<dbReference type="Pfam" id="PF01124">
    <property type="entry name" value="MAPEG"/>
    <property type="match status" value="2"/>
</dbReference>
<dbReference type="InterPro" id="IPR023352">
    <property type="entry name" value="MAPEG-like_dom_sf"/>
</dbReference>
<evidence type="ECO:0000256" key="14">
    <source>
        <dbReference type="ARBA" id="ARBA00038540"/>
    </source>
</evidence>
<dbReference type="EMBL" id="CADEPI010000035">
    <property type="protein sequence ID" value="CAB3367989.1"/>
    <property type="molecule type" value="Genomic_DNA"/>
</dbReference>
<gene>
    <name evidence="18" type="ORF">CLODIP_2_CD08393</name>
</gene>
<dbReference type="Proteomes" id="UP000494165">
    <property type="component" value="Unassembled WGS sequence"/>
</dbReference>
<evidence type="ECO:0000256" key="16">
    <source>
        <dbReference type="ARBA" id="ARBA00049385"/>
    </source>
</evidence>
<evidence type="ECO:0000256" key="10">
    <source>
        <dbReference type="ARBA" id="ARBA00022989"/>
    </source>
</evidence>
<keyword evidence="9" id="KW-0256">Endoplasmic reticulum</keyword>
<protein>
    <recommendedName>
        <fullName evidence="15">Microsomal glutathione S-transferase 1</fullName>
        <ecNumber evidence="5">2.5.1.18</ecNumber>
    </recommendedName>
</protein>
<comment type="caution">
    <text evidence="18">The sequence shown here is derived from an EMBL/GenBank/DDBJ whole genome shotgun (WGS) entry which is preliminary data.</text>
</comment>
<evidence type="ECO:0000256" key="9">
    <source>
        <dbReference type="ARBA" id="ARBA00022824"/>
    </source>
</evidence>
<evidence type="ECO:0000256" key="1">
    <source>
        <dbReference type="ARBA" id="ARBA00003701"/>
    </source>
</evidence>
<feature type="transmembrane region" description="Helical" evidence="17">
    <location>
        <begin position="167"/>
        <end position="188"/>
    </location>
</feature>
<comment type="catalytic activity">
    <reaction evidence="16">
        <text>RX + glutathione = an S-substituted glutathione + a halide anion + H(+)</text>
        <dbReference type="Rhea" id="RHEA:16437"/>
        <dbReference type="ChEBI" id="CHEBI:15378"/>
        <dbReference type="ChEBI" id="CHEBI:16042"/>
        <dbReference type="ChEBI" id="CHEBI:17792"/>
        <dbReference type="ChEBI" id="CHEBI:57925"/>
        <dbReference type="ChEBI" id="CHEBI:90779"/>
        <dbReference type="EC" id="2.5.1.18"/>
    </reaction>
    <physiologicalReaction direction="left-to-right" evidence="16">
        <dbReference type="Rhea" id="RHEA:16438"/>
    </physiologicalReaction>
</comment>
<dbReference type="OrthoDB" id="193139at2759"/>
<dbReference type="InterPro" id="IPR040162">
    <property type="entry name" value="MGST1-like"/>
</dbReference>
<keyword evidence="7 17" id="KW-0812">Transmembrane</keyword>
<keyword evidence="6" id="KW-0808">Transferase</keyword>
<keyword evidence="8" id="KW-1000">Mitochondrion outer membrane</keyword>
<evidence type="ECO:0000256" key="11">
    <source>
        <dbReference type="ARBA" id="ARBA00022990"/>
    </source>
</evidence>
<organism evidence="18 19">
    <name type="scientific">Cloeon dipterum</name>
    <dbReference type="NCBI Taxonomy" id="197152"/>
    <lineage>
        <taxon>Eukaryota</taxon>
        <taxon>Metazoa</taxon>
        <taxon>Ecdysozoa</taxon>
        <taxon>Arthropoda</taxon>
        <taxon>Hexapoda</taxon>
        <taxon>Insecta</taxon>
        <taxon>Pterygota</taxon>
        <taxon>Palaeoptera</taxon>
        <taxon>Ephemeroptera</taxon>
        <taxon>Pisciforma</taxon>
        <taxon>Baetidae</taxon>
        <taxon>Cloeon</taxon>
    </lineage>
</organism>
<evidence type="ECO:0000256" key="17">
    <source>
        <dbReference type="SAM" id="Phobius"/>
    </source>
</evidence>
<keyword evidence="10 17" id="KW-1133">Transmembrane helix</keyword>
<dbReference type="AlphaFoldDB" id="A0A8S1CEK1"/>
<comment type="similarity">
    <text evidence="4">Belongs to the MAPEG family.</text>
</comment>
<evidence type="ECO:0000256" key="12">
    <source>
        <dbReference type="ARBA" id="ARBA00023128"/>
    </source>
</evidence>
<reference evidence="18 19" key="1">
    <citation type="submission" date="2020-04" db="EMBL/GenBank/DDBJ databases">
        <authorList>
            <person name="Alioto T."/>
            <person name="Alioto T."/>
            <person name="Gomez Garrido J."/>
        </authorList>
    </citation>
    <scope>NUCLEOTIDE SEQUENCE [LARGE SCALE GENOMIC DNA]</scope>
</reference>
<evidence type="ECO:0000256" key="13">
    <source>
        <dbReference type="ARBA" id="ARBA00023136"/>
    </source>
</evidence>
<keyword evidence="19" id="KW-1185">Reference proteome</keyword>
<dbReference type="GO" id="GO:0005789">
    <property type="term" value="C:endoplasmic reticulum membrane"/>
    <property type="evidence" value="ECO:0007669"/>
    <property type="project" value="UniProtKB-SubCell"/>
</dbReference>
<dbReference type="GO" id="GO:0005741">
    <property type="term" value="C:mitochondrial outer membrane"/>
    <property type="evidence" value="ECO:0007669"/>
    <property type="project" value="UniProtKB-SubCell"/>
</dbReference>
<proteinExistence type="inferred from homology"/>
<evidence type="ECO:0000313" key="18">
    <source>
        <dbReference type="EMBL" id="CAB3367989.1"/>
    </source>
</evidence>
<keyword evidence="11" id="KW-0007">Acetylation</keyword>
<feature type="transmembrane region" description="Helical" evidence="17">
    <location>
        <begin position="281"/>
        <end position="302"/>
    </location>
</feature>
<comment type="function">
    <text evidence="1">Conjugation of reduced glutathione to a wide number of exogenous and endogenous hydrophobic electrophiles.</text>
</comment>
<dbReference type="FunFam" id="1.20.120.550:FF:000002">
    <property type="entry name" value="Microsomal glutathione S-transferase 1"/>
    <property type="match status" value="1"/>
</dbReference>
<dbReference type="Gene3D" id="1.20.120.550">
    <property type="entry name" value="Membrane associated eicosanoid/glutathione metabolism-like domain"/>
    <property type="match status" value="2"/>
</dbReference>
<dbReference type="InterPro" id="IPR001129">
    <property type="entry name" value="Membr-assoc_MAPEG"/>
</dbReference>
<evidence type="ECO:0000256" key="15">
    <source>
        <dbReference type="ARBA" id="ARBA00039397"/>
    </source>
</evidence>
<comment type="subunit">
    <text evidence="14">Homotrimer; The trimer binds only one molecule of glutathione.</text>
</comment>
<keyword evidence="13 17" id="KW-0472">Membrane</keyword>
<dbReference type="EC" id="2.5.1.18" evidence="5"/>
<dbReference type="PANTHER" id="PTHR10689">
    <property type="entry name" value="MICROSOMAL GLUTATHIONE S-TRANSFERASE 1"/>
    <property type="match status" value="1"/>
</dbReference>